<evidence type="ECO:0000313" key="3">
    <source>
        <dbReference type="EMBL" id="NMQ07262.1"/>
    </source>
</evidence>
<dbReference type="Gene3D" id="3.30.420.10">
    <property type="entry name" value="Ribonuclease H-like superfamily/Ribonuclease H"/>
    <property type="match status" value="1"/>
</dbReference>
<feature type="compositionally biased region" description="Pro residues" evidence="1">
    <location>
        <begin position="60"/>
        <end position="70"/>
    </location>
</feature>
<dbReference type="PANTHER" id="PTHR35004">
    <property type="entry name" value="TRANSPOSASE RV3428C-RELATED"/>
    <property type="match status" value="1"/>
</dbReference>
<dbReference type="NCBIfam" id="NF033546">
    <property type="entry name" value="transpos_IS21"/>
    <property type="match status" value="1"/>
</dbReference>
<comment type="caution">
    <text evidence="3">The sequence shown here is derived from an EMBL/GenBank/DDBJ whole genome shotgun (WGS) entry which is preliminary data.</text>
</comment>
<feature type="region of interest" description="Disordered" evidence="1">
    <location>
        <begin position="47"/>
        <end position="77"/>
    </location>
</feature>
<reference evidence="3" key="1">
    <citation type="submission" date="2019-03" db="EMBL/GenBank/DDBJ databases">
        <title>Metabolic reconstructions from genomes of highly enriched 'Candidatus Accumulibacter' and 'Candidatus Competibacter' bioreactor populations.</title>
        <authorList>
            <person name="Annavajhala M.K."/>
            <person name="Welles L."/>
            <person name="Abbas B."/>
            <person name="Sorokin D."/>
            <person name="Park H."/>
            <person name="Van Loosdrecht M."/>
            <person name="Chandran K."/>
        </authorList>
    </citation>
    <scope>NUCLEOTIDE SEQUENCE</scope>
    <source>
        <strain evidence="3">SBR_L</strain>
    </source>
</reference>
<dbReference type="Pfam" id="PF00665">
    <property type="entry name" value="rve"/>
    <property type="match status" value="1"/>
</dbReference>
<feature type="domain" description="Integrase catalytic" evidence="2">
    <location>
        <begin position="132"/>
        <end position="308"/>
    </location>
</feature>
<dbReference type="PANTHER" id="PTHR35004:SF8">
    <property type="entry name" value="TRANSPOSASE RV3428C-RELATED"/>
    <property type="match status" value="1"/>
</dbReference>
<proteinExistence type="predicted"/>
<accession>A0ABX1TEK5</accession>
<dbReference type="EMBL" id="SPMX01000070">
    <property type="protein sequence ID" value="NMQ07262.1"/>
    <property type="molecule type" value="Genomic_DNA"/>
</dbReference>
<protein>
    <submittedName>
        <fullName evidence="3">IS21 family transposase</fullName>
    </submittedName>
</protein>
<sequence>MNVLKPHLQTTVFTLLAAGKSQHEIARITEIDRKTIRCLARRFSSEEANSPGVATGPLGQIPPPRPPAPSRPSTSACEPHRAFIEAQLSLRRNFTAIYQDLVDQFGFAASYNSVKRFAGTLIAREPAQFDRLEFAPGEEAQVDYGEGALTLHPGTERYRRPRLFVMTLRYSRRSFRRVVWKSSQEAWARLHEQAWRYFGGSSQYVVLDNLKEGVIKPDLYEPQLNPVYAAVLAHYGVVADPARVRDPNRKGSVENAIQHTQNTALKGRRFASIEEQNAFLEQWETRWAAQRIHGSAKRQVEAMFQEERPLLKPLPLQGFAYFTESLRTVCDDSCVRVEHSSYAARPAPIGSRVLVRLFEQHLEIRDFQSQALLRTHPRATQPGSVILPDEERPFNPSRETRRILTQAKTIGPATEQLCQCLFEQEGRVGQRRLWGIVSLAKRYPRTLIDRACAMALHDGVRSYPQIQALTERLLNEALADIDTPVQGELALTQDDRLIRAAEDYGDLFSLGAQKSAALSLPLEDSK</sequence>
<keyword evidence="4" id="KW-1185">Reference proteome</keyword>
<gene>
    <name evidence="3" type="ORF">E4Q08_19480</name>
</gene>
<dbReference type="InterPro" id="IPR012337">
    <property type="entry name" value="RNaseH-like_sf"/>
</dbReference>
<dbReference type="InterPro" id="IPR001584">
    <property type="entry name" value="Integrase_cat-core"/>
</dbReference>
<dbReference type="RefSeq" id="WP_169071598.1">
    <property type="nucleotide sequence ID" value="NZ_JAZKUC010000001.1"/>
</dbReference>
<evidence type="ECO:0000256" key="1">
    <source>
        <dbReference type="SAM" id="MobiDB-lite"/>
    </source>
</evidence>
<dbReference type="SUPFAM" id="SSF53098">
    <property type="entry name" value="Ribonuclease H-like"/>
    <property type="match status" value="1"/>
</dbReference>
<evidence type="ECO:0000313" key="4">
    <source>
        <dbReference type="Proteomes" id="UP000886469"/>
    </source>
</evidence>
<evidence type="ECO:0000259" key="2">
    <source>
        <dbReference type="PROSITE" id="PS50994"/>
    </source>
</evidence>
<dbReference type="Proteomes" id="UP000886469">
    <property type="component" value="Unassembled WGS sequence"/>
</dbReference>
<dbReference type="InterPro" id="IPR036397">
    <property type="entry name" value="RNaseH_sf"/>
</dbReference>
<dbReference type="PROSITE" id="PS50994">
    <property type="entry name" value="INTEGRASE"/>
    <property type="match status" value="1"/>
</dbReference>
<name>A0ABX1TEK5_9PROT</name>
<organism evidence="3 4">
    <name type="scientific">Candidatus Accumulibacter contiguus</name>
    <dbReference type="NCBI Taxonomy" id="2954381"/>
    <lineage>
        <taxon>Bacteria</taxon>
        <taxon>Pseudomonadati</taxon>
        <taxon>Pseudomonadota</taxon>
        <taxon>Betaproteobacteria</taxon>
        <taxon>Candidatus Accumulibacter</taxon>
    </lineage>
</organism>